<evidence type="ECO:0000313" key="2">
    <source>
        <dbReference type="EMBL" id="KKG94567.1"/>
    </source>
</evidence>
<organism evidence="2 3">
    <name type="scientific">Methanosarcina mazei</name>
    <name type="common">Methanosarcina frisia</name>
    <dbReference type="NCBI Taxonomy" id="2209"/>
    <lineage>
        <taxon>Archaea</taxon>
        <taxon>Methanobacteriati</taxon>
        <taxon>Methanobacteriota</taxon>
        <taxon>Stenosarchaea group</taxon>
        <taxon>Methanomicrobia</taxon>
        <taxon>Methanosarcinales</taxon>
        <taxon>Methanosarcinaceae</taxon>
        <taxon>Methanosarcina</taxon>
    </lineage>
</organism>
<reference evidence="2 3" key="1">
    <citation type="journal article" date="2015" name="ISME J.">
        <title>Genomic and phenotypic differentiation among Methanosarcina mazei populations from Columbia River sediment.</title>
        <authorList>
            <person name="Youngblut N.D."/>
            <person name="Wirth J.S."/>
            <person name="Henriksen J.R."/>
            <person name="Smith M."/>
            <person name="Simon H."/>
            <person name="Metcalf W.W."/>
            <person name="Whitaker R.J."/>
        </authorList>
    </citation>
    <scope>NUCLEOTIDE SEQUENCE [LARGE SCALE GENOMIC DNA]</scope>
    <source>
        <strain evidence="2 3">3.H.M.1A.1</strain>
    </source>
</reference>
<dbReference type="PANTHER" id="PTHR46832">
    <property type="entry name" value="5'-METHYLTHIOADENOSINE/S-ADENOSYLHOMOCYSTEINE NUCLEOSIDASE"/>
    <property type="match status" value="1"/>
</dbReference>
<name>A0A0F8IY84_METMZ</name>
<dbReference type="GO" id="GO:0005829">
    <property type="term" value="C:cytosol"/>
    <property type="evidence" value="ECO:0007669"/>
    <property type="project" value="TreeGrafter"/>
</dbReference>
<evidence type="ECO:0000313" key="3">
    <source>
        <dbReference type="Proteomes" id="UP000034657"/>
    </source>
</evidence>
<dbReference type="GO" id="GO:0008782">
    <property type="term" value="F:adenosylhomocysteine nucleosidase activity"/>
    <property type="evidence" value="ECO:0007669"/>
    <property type="project" value="TreeGrafter"/>
</dbReference>
<dbReference type="EMBL" id="JJPT01000025">
    <property type="protein sequence ID" value="KKG94567.1"/>
    <property type="molecule type" value="Genomic_DNA"/>
</dbReference>
<dbReference type="Pfam" id="PF01048">
    <property type="entry name" value="PNP_UDP_1"/>
    <property type="match status" value="1"/>
</dbReference>
<dbReference type="GO" id="GO:0009116">
    <property type="term" value="P:nucleoside metabolic process"/>
    <property type="evidence" value="ECO:0007669"/>
    <property type="project" value="InterPro"/>
</dbReference>
<dbReference type="RefSeq" id="WP_048041642.1">
    <property type="nucleotide sequence ID" value="NZ_JJPT01000025.1"/>
</dbReference>
<dbReference type="PATRIC" id="fig|2209.75.peg.3086"/>
<accession>A0A0F8IY84</accession>
<comment type="caution">
    <text evidence="2">The sequence shown here is derived from an EMBL/GenBank/DDBJ whole genome shotgun (WGS) entry which is preliminary data.</text>
</comment>
<gene>
    <name evidence="2" type="ORF">DU69_13880</name>
</gene>
<evidence type="ECO:0000259" key="1">
    <source>
        <dbReference type="Pfam" id="PF01048"/>
    </source>
</evidence>
<dbReference type="PANTHER" id="PTHR46832:SF1">
    <property type="entry name" value="5'-METHYLTHIOADENOSINE_S-ADENOSYLHOMOCYSTEINE NUCLEOSIDASE"/>
    <property type="match status" value="1"/>
</dbReference>
<dbReference type="GO" id="GO:0008930">
    <property type="term" value="F:methylthioadenosine nucleosidase activity"/>
    <property type="evidence" value="ECO:0007669"/>
    <property type="project" value="TreeGrafter"/>
</dbReference>
<dbReference type="Gene3D" id="3.40.50.1580">
    <property type="entry name" value="Nucleoside phosphorylase domain"/>
    <property type="match status" value="1"/>
</dbReference>
<feature type="domain" description="Nucleoside phosphorylase" evidence="1">
    <location>
        <begin position="165"/>
        <end position="363"/>
    </location>
</feature>
<dbReference type="GO" id="GO:0019284">
    <property type="term" value="P:L-methionine salvage from S-adenosylmethionine"/>
    <property type="evidence" value="ECO:0007669"/>
    <property type="project" value="TreeGrafter"/>
</dbReference>
<sequence length="529" mass="60185">MPISKKKALELIDEKIKQFQHILNTATYDTRYNAEYHEAYYGTEGLLKELFSEEEVRRFSWSVSASSLFAVVTPYIDYEKELLKYKNHISKCISQLNVYKEKIQNFWEEPEVTKNIINNIMNQMADVLLVTATKIESKAVLKIFQDATSQVSRKVLIDDWIYHNIGTINGNRVFMVQSEMGSGGLGASQYTVQKGITDLSPNAVIMVGIAFGVNSRKQSIGEVLVSRQILLYEPQRIGEINGVTNVIPRGDKAHASPRLLQNFQAADVDWDESNCKVSFGLILSGEKLVDNKDFLQNLCDLEPEAIGGEMEGAGLYASCQHANVDWILVKSICDWADGNKNEDKDSKQKLAAENAASFVLHVLQQVPFIWKDQEFVGVSSQEPFKTNANKIHDIQKSEKIKDTAKALDIKLAKFSGSKYQQLAERFKNESKSAKNNVIDILYSQNDIDFLSRYDISIFDYNLSSEINQFFDDLSEAENSRVYIKNNYENPDPQIQTLCMIKYQNMKFYIISSISKVEDIRSQLKKIYAT</sequence>
<proteinExistence type="predicted"/>
<dbReference type="AlphaFoldDB" id="A0A0F8IY84"/>
<dbReference type="InterPro" id="IPR000845">
    <property type="entry name" value="Nucleoside_phosphorylase_d"/>
</dbReference>
<dbReference type="Proteomes" id="UP000034657">
    <property type="component" value="Unassembled WGS sequence"/>
</dbReference>
<dbReference type="SUPFAM" id="SSF53167">
    <property type="entry name" value="Purine and uridine phosphorylases"/>
    <property type="match status" value="1"/>
</dbReference>
<dbReference type="InterPro" id="IPR035994">
    <property type="entry name" value="Nucleoside_phosphorylase_sf"/>
</dbReference>
<protein>
    <recommendedName>
        <fullName evidence="1">Nucleoside phosphorylase domain-containing protein</fullName>
    </recommendedName>
</protein>